<gene>
    <name evidence="2" type="ORF">EZS27_037984</name>
</gene>
<name>A0A5J4PQD7_9ZZZZ</name>
<dbReference type="EMBL" id="SNRY01007267">
    <property type="protein sequence ID" value="KAA6310769.1"/>
    <property type="molecule type" value="Genomic_DNA"/>
</dbReference>
<dbReference type="AlphaFoldDB" id="A0A5J4PQD7"/>
<evidence type="ECO:0000259" key="1">
    <source>
        <dbReference type="Pfam" id="PF08818"/>
    </source>
</evidence>
<comment type="caution">
    <text evidence="2">The sequence shown here is derived from an EMBL/GenBank/DDBJ whole genome shotgun (WGS) entry which is preliminary data.</text>
</comment>
<dbReference type="SUPFAM" id="SSF159888">
    <property type="entry name" value="YdhG-like"/>
    <property type="match status" value="1"/>
</dbReference>
<dbReference type="Gene3D" id="3.90.1150.200">
    <property type="match status" value="1"/>
</dbReference>
<organism evidence="2">
    <name type="scientific">termite gut metagenome</name>
    <dbReference type="NCBI Taxonomy" id="433724"/>
    <lineage>
        <taxon>unclassified sequences</taxon>
        <taxon>metagenomes</taxon>
        <taxon>organismal metagenomes</taxon>
    </lineage>
</organism>
<evidence type="ECO:0000313" key="2">
    <source>
        <dbReference type="EMBL" id="KAA6310769.1"/>
    </source>
</evidence>
<accession>A0A5J4PQD7</accession>
<feature type="domain" description="YdhG-like" evidence="1">
    <location>
        <begin position="25"/>
        <end position="115"/>
    </location>
</feature>
<reference evidence="2" key="1">
    <citation type="submission" date="2019-03" db="EMBL/GenBank/DDBJ databases">
        <title>Single cell metagenomics reveals metabolic interactions within the superorganism composed of flagellate Streblomastix strix and complex community of Bacteroidetes bacteria on its surface.</title>
        <authorList>
            <person name="Treitli S.C."/>
            <person name="Kolisko M."/>
            <person name="Husnik F."/>
            <person name="Keeling P."/>
            <person name="Hampl V."/>
        </authorList>
    </citation>
    <scope>NUCLEOTIDE SEQUENCE</scope>
    <source>
        <strain evidence="2">STM</strain>
    </source>
</reference>
<dbReference type="Pfam" id="PF08818">
    <property type="entry name" value="DUF1801"/>
    <property type="match status" value="1"/>
</dbReference>
<proteinExistence type="predicted"/>
<dbReference type="InterPro" id="IPR014922">
    <property type="entry name" value="YdhG-like"/>
</dbReference>
<sequence>MPDNVENDIMNSIDDYIMEFPKEIQTILEQIRSTIRSIAPEAKETIKYGIPAFELKGALVYFAAFKKPIGFYPIPTGIEAFKKALSIYKQGKGSVQFPLDNPMPLDLIADTVAYRVKENSDKALKKKDV</sequence>
<protein>
    <recommendedName>
        <fullName evidence="1">YdhG-like domain-containing protein</fullName>
    </recommendedName>
</protein>